<feature type="compositionally biased region" description="Low complexity" evidence="1">
    <location>
        <begin position="64"/>
        <end position="79"/>
    </location>
</feature>
<feature type="compositionally biased region" description="Basic and acidic residues" evidence="1">
    <location>
        <begin position="260"/>
        <end position="274"/>
    </location>
</feature>
<feature type="compositionally biased region" description="Basic and acidic residues" evidence="1">
    <location>
        <begin position="33"/>
        <end position="49"/>
    </location>
</feature>
<feature type="compositionally biased region" description="Basic residues" evidence="1">
    <location>
        <begin position="125"/>
        <end position="141"/>
    </location>
</feature>
<feature type="compositionally biased region" description="Low complexity" evidence="1">
    <location>
        <begin position="1"/>
        <end position="10"/>
    </location>
</feature>
<accession>A0A6J4LQT7</accession>
<feature type="compositionally biased region" description="Basic residues" evidence="1">
    <location>
        <begin position="100"/>
        <end position="109"/>
    </location>
</feature>
<dbReference type="AlphaFoldDB" id="A0A6J4LQT7"/>
<keyword evidence="2" id="KW-0830">Ubiquinone</keyword>
<feature type="region of interest" description="Disordered" evidence="1">
    <location>
        <begin position="1"/>
        <end position="274"/>
    </location>
</feature>
<keyword evidence="2" id="KW-0560">Oxidoreductase</keyword>
<feature type="non-terminal residue" evidence="2">
    <location>
        <position position="274"/>
    </location>
</feature>
<dbReference type="GO" id="GO:0016491">
    <property type="term" value="F:oxidoreductase activity"/>
    <property type="evidence" value="ECO:0007669"/>
    <property type="project" value="UniProtKB-KW"/>
</dbReference>
<sequence>ERADRTAGPGRPRRRADRGPRRGGPGQPGARQDPLRRAEPGLRRAGQPDRRRRARRAPDDRRPLPAAALGPAADAAPGAERGGPGDAGRHRGLRGDPGPQHRRRQRGGHLLHDVQAAAGREVPRRGLHHGALRDHGRRRGLRPAAVPPGDRQRRDHRRRPGHPGAPGVQRRLRLRPGDDGQLGVLRQHHTRAGGGGGGRAACRRPGTADPRGAGGQLEGDRAGAGRVPRRPGRRGSYLRCRLPAGSEDRSRPRLAGAAHPDSRAARRRADGEAM</sequence>
<proteinExistence type="predicted"/>
<dbReference type="EC" id="1.6.5.3" evidence="2"/>
<name>A0A6J4LQT7_9ACTN</name>
<evidence type="ECO:0000313" key="2">
    <source>
        <dbReference type="EMBL" id="CAA9339016.1"/>
    </source>
</evidence>
<reference evidence="2" key="1">
    <citation type="submission" date="2020-02" db="EMBL/GenBank/DDBJ databases">
        <authorList>
            <person name="Meier V. D."/>
        </authorList>
    </citation>
    <scope>NUCLEOTIDE SEQUENCE</scope>
    <source>
        <strain evidence="2">AVDCRST_MAG61</strain>
    </source>
</reference>
<evidence type="ECO:0000256" key="1">
    <source>
        <dbReference type="SAM" id="MobiDB-lite"/>
    </source>
</evidence>
<dbReference type="EMBL" id="CADCTT010000406">
    <property type="protein sequence ID" value="CAA9339016.1"/>
    <property type="molecule type" value="Genomic_DNA"/>
</dbReference>
<gene>
    <name evidence="2" type="ORF">AVDCRST_MAG61-3365</name>
</gene>
<organism evidence="2">
    <name type="scientific">uncultured Friedmanniella sp</name>
    <dbReference type="NCBI Taxonomy" id="335381"/>
    <lineage>
        <taxon>Bacteria</taxon>
        <taxon>Bacillati</taxon>
        <taxon>Actinomycetota</taxon>
        <taxon>Actinomycetes</taxon>
        <taxon>Propionibacteriales</taxon>
        <taxon>Nocardioidaceae</taxon>
        <taxon>Friedmanniella</taxon>
        <taxon>environmental samples</taxon>
    </lineage>
</organism>
<protein>
    <submittedName>
        <fullName evidence="2">NADH-ubiquinone oxidoreductase chain E</fullName>
        <ecNumber evidence="2">1.6.5.3</ecNumber>
    </submittedName>
</protein>
<feature type="non-terminal residue" evidence="2">
    <location>
        <position position="1"/>
    </location>
</feature>